<dbReference type="PANTHER" id="PTHR11827:SF103">
    <property type="entry name" value="SODIUM CHLORIDE COTRANSPORTER 69, ISOFORM E"/>
    <property type="match status" value="1"/>
</dbReference>
<dbReference type="GO" id="GO:0006884">
    <property type="term" value="P:cell volume homeostasis"/>
    <property type="evidence" value="ECO:0007669"/>
    <property type="project" value="TreeGrafter"/>
</dbReference>
<feature type="transmembrane region" description="Helical" evidence="6">
    <location>
        <begin position="383"/>
        <end position="408"/>
    </location>
</feature>
<dbReference type="GO" id="GO:0055075">
    <property type="term" value="P:potassium ion homeostasis"/>
    <property type="evidence" value="ECO:0007669"/>
    <property type="project" value="TreeGrafter"/>
</dbReference>
<proteinExistence type="predicted"/>
<feature type="transmembrane region" description="Helical" evidence="6">
    <location>
        <begin position="144"/>
        <end position="165"/>
    </location>
</feature>
<feature type="compositionally biased region" description="Basic and acidic residues" evidence="5">
    <location>
        <begin position="103"/>
        <end position="122"/>
    </location>
</feature>
<organism evidence="9 10">
    <name type="scientific">Panagrellus redivivus</name>
    <name type="common">Microworm</name>
    <dbReference type="NCBI Taxonomy" id="6233"/>
    <lineage>
        <taxon>Eukaryota</taxon>
        <taxon>Metazoa</taxon>
        <taxon>Ecdysozoa</taxon>
        <taxon>Nematoda</taxon>
        <taxon>Chromadorea</taxon>
        <taxon>Rhabditida</taxon>
        <taxon>Tylenchina</taxon>
        <taxon>Panagrolaimomorpha</taxon>
        <taxon>Panagrolaimoidea</taxon>
        <taxon>Panagrolaimidae</taxon>
        <taxon>Panagrellus</taxon>
    </lineage>
</organism>
<dbReference type="GO" id="GO:0016020">
    <property type="term" value="C:membrane"/>
    <property type="evidence" value="ECO:0007669"/>
    <property type="project" value="UniProtKB-SubCell"/>
</dbReference>
<feature type="transmembrane region" description="Helical" evidence="6">
    <location>
        <begin position="226"/>
        <end position="252"/>
    </location>
</feature>
<comment type="subcellular location">
    <subcellularLocation>
        <location evidence="1">Membrane</location>
        <topology evidence="1">Multi-pass membrane protein</topology>
    </subcellularLocation>
</comment>
<dbReference type="GO" id="GO:0008511">
    <property type="term" value="F:sodium:potassium:chloride symporter activity"/>
    <property type="evidence" value="ECO:0007669"/>
    <property type="project" value="TreeGrafter"/>
</dbReference>
<feature type="transmembrane region" description="Helical" evidence="6">
    <location>
        <begin position="273"/>
        <end position="293"/>
    </location>
</feature>
<feature type="transmembrane region" description="Helical" evidence="6">
    <location>
        <begin position="532"/>
        <end position="554"/>
    </location>
</feature>
<feature type="transmembrane region" description="Helical" evidence="6">
    <location>
        <begin position="350"/>
        <end position="371"/>
    </location>
</feature>
<evidence type="ECO:0000256" key="4">
    <source>
        <dbReference type="ARBA" id="ARBA00023136"/>
    </source>
</evidence>
<feature type="transmembrane region" description="Helical" evidence="6">
    <location>
        <begin position="509"/>
        <end position="526"/>
    </location>
</feature>
<evidence type="ECO:0000313" key="9">
    <source>
        <dbReference type="Proteomes" id="UP000492821"/>
    </source>
</evidence>
<reference evidence="9" key="1">
    <citation type="journal article" date="2013" name="Genetics">
        <title>The draft genome and transcriptome of Panagrellus redivivus are shaped by the harsh demands of a free-living lifestyle.</title>
        <authorList>
            <person name="Srinivasan J."/>
            <person name="Dillman A.R."/>
            <person name="Macchietto M.G."/>
            <person name="Heikkinen L."/>
            <person name="Lakso M."/>
            <person name="Fracchia K.M."/>
            <person name="Antoshechkin I."/>
            <person name="Mortazavi A."/>
            <person name="Wong G."/>
            <person name="Sternberg P.W."/>
        </authorList>
    </citation>
    <scope>NUCLEOTIDE SEQUENCE [LARGE SCALE GENOMIC DNA]</scope>
    <source>
        <strain evidence="9">MT8872</strain>
    </source>
</reference>
<feature type="compositionally biased region" description="Polar residues" evidence="5">
    <location>
        <begin position="869"/>
        <end position="881"/>
    </location>
</feature>
<dbReference type="GO" id="GO:0055078">
    <property type="term" value="P:sodium ion homeostasis"/>
    <property type="evidence" value="ECO:0007669"/>
    <property type="project" value="TreeGrafter"/>
</dbReference>
<sequence length="1121" mass="126078">MVGVEVPPEYEEEEIPRQTETLTRFRSLPVIVEDQVESEYESMRRNSKRVSIFSDRNSFEVLPSDLDYLTLDKPPNIDYYRLTIQNARPSMPELMHGIASRRNASETSRHPSTDSRDPKSGKDLEAHVEEYLPDKSKIPEAKKYLSWFSGVYVAAFTNIVGTLLYQRMGYVAGQAGIIQGIIIVLFSSLVIGITALSLTGICSNGVQKRGGLYYVVSRALGPQLGGSIGVIFSIANVGMAAQYIIGIAEFLSDLLREAGFDYITFDRVHDNRVFSIAICTILMLIAFAGPGLASNLTMFFFSTYFVSYFNWIIGTFMPISTKQAIRGLTGYSWKTTEANLWSAYRGNEDVTTVFAVFFPGFTGMLACMMGVDNLKNPGQDVWKGLSTCILTTTIMYIIGVIVAGATVIRDANGMDFPTIDPNTSSWAEPDCVQDFSCKYGLMNYYQIADLQSAWRPLLILGMLGMTISSTMTNLDQGPLTFQAACKDALFPYMKYFAKEYGPNKEPRRAYVFFAILTMGLCLVGDLNAVNEIVTNLFMVTYALVNYACFDASLVKTPGWRPAFKYYNMYVSLAGAILCIVIMFVISLAHSIFICVIFALTLAYFHYHHPDVNWGDTGQAHTYRNALHSLQKLTNTEIHVKNYRPQILLMIGNPASRVPLLDFANNITKGDSLLIAAHVLHHPANEHFLAMKSRMTTCLEHWLKMNKLKAFYSSVASESLRSGALSFLQTAGIGRIRPNLLLIGFKRDWKTVPRDKVSEIEEYVGILRDAFESNYGVGVLRNSDDGFDHSEELLDLKEGDLDVLKRSDVSHDPDESKLFRALMQVRRDGGDKSLGPLKQHKFYSDRWMFTEAPPKIKNPNNSSIRRKASSPLTRSFNSRTSSTAKIVPKASLAPTKSNEPDRAELSLADDNMNEDRELKLLNIQHNLAFELNRFHRPLRQARIDVWWLYDDGGLTLLIPHLLRLPKSYLEGADLRIFTLASSQGMVEAADEANMIAMLQKFRIAFKNVQVIRDMSTKPMNATITNFEKMIAPWKAKHGESAHGLITENDLHAQRQRTMRQLRTHELLRLHSKSSQLIVITLPIPREGMNACLYMAWIDFMTASLPPTLLIRGNQTSVLSFYA</sequence>
<dbReference type="InterPro" id="IPR004842">
    <property type="entry name" value="SLC12A_fam"/>
</dbReference>
<feature type="domain" description="Amino acid permease/ SLC12A" evidence="7">
    <location>
        <begin position="151"/>
        <end position="647"/>
    </location>
</feature>
<protein>
    <submittedName>
        <fullName evidence="10">AA_permease domain-containing protein</fullName>
    </submittedName>
</protein>
<dbReference type="Pfam" id="PF03522">
    <property type="entry name" value="SLC12"/>
    <property type="match status" value="1"/>
</dbReference>
<dbReference type="GO" id="GO:1990573">
    <property type="term" value="P:potassium ion import across plasma membrane"/>
    <property type="evidence" value="ECO:0007669"/>
    <property type="project" value="TreeGrafter"/>
</dbReference>
<dbReference type="PANTHER" id="PTHR11827">
    <property type="entry name" value="SOLUTE CARRIER FAMILY 12, CATION COTRANSPORTERS"/>
    <property type="match status" value="1"/>
</dbReference>
<keyword evidence="3 6" id="KW-1133">Transmembrane helix</keyword>
<feature type="region of interest" description="Disordered" evidence="5">
    <location>
        <begin position="853"/>
        <end position="881"/>
    </location>
</feature>
<evidence type="ECO:0000256" key="2">
    <source>
        <dbReference type="ARBA" id="ARBA00022692"/>
    </source>
</evidence>
<evidence type="ECO:0000256" key="1">
    <source>
        <dbReference type="ARBA" id="ARBA00004141"/>
    </source>
</evidence>
<dbReference type="InterPro" id="IPR004841">
    <property type="entry name" value="AA-permease/SLC12A_dom"/>
</dbReference>
<keyword evidence="4 6" id="KW-0472">Membrane</keyword>
<evidence type="ECO:0000259" key="8">
    <source>
        <dbReference type="Pfam" id="PF03522"/>
    </source>
</evidence>
<feature type="transmembrane region" description="Helical" evidence="6">
    <location>
        <begin position="299"/>
        <end position="319"/>
    </location>
</feature>
<evidence type="ECO:0000256" key="5">
    <source>
        <dbReference type="SAM" id="MobiDB-lite"/>
    </source>
</evidence>
<keyword evidence="2 6" id="KW-0812">Transmembrane</keyword>
<dbReference type="Proteomes" id="UP000492821">
    <property type="component" value="Unassembled WGS sequence"/>
</dbReference>
<dbReference type="Pfam" id="PF00324">
    <property type="entry name" value="AA_permease"/>
    <property type="match status" value="1"/>
</dbReference>
<feature type="region of interest" description="Disordered" evidence="5">
    <location>
        <begin position="101"/>
        <end position="122"/>
    </location>
</feature>
<name>A0A7E4V844_PANRE</name>
<evidence type="ECO:0000313" key="10">
    <source>
        <dbReference type="WBParaSite" id="Pan_g17727.t1"/>
    </source>
</evidence>
<feature type="transmembrane region" description="Helical" evidence="6">
    <location>
        <begin position="177"/>
        <end position="206"/>
    </location>
</feature>
<dbReference type="InterPro" id="IPR018491">
    <property type="entry name" value="SLC12_C"/>
</dbReference>
<dbReference type="GO" id="GO:0055064">
    <property type="term" value="P:chloride ion homeostasis"/>
    <property type="evidence" value="ECO:0007669"/>
    <property type="project" value="TreeGrafter"/>
</dbReference>
<evidence type="ECO:0000259" key="7">
    <source>
        <dbReference type="Pfam" id="PF00324"/>
    </source>
</evidence>
<feature type="transmembrane region" description="Helical" evidence="6">
    <location>
        <begin position="566"/>
        <end position="599"/>
    </location>
</feature>
<dbReference type="WBParaSite" id="Pan_g17727.t1">
    <property type="protein sequence ID" value="Pan_g17727.t1"/>
    <property type="gene ID" value="Pan_g17727"/>
</dbReference>
<evidence type="ECO:0000256" key="6">
    <source>
        <dbReference type="SAM" id="Phobius"/>
    </source>
</evidence>
<keyword evidence="9" id="KW-1185">Reference proteome</keyword>
<dbReference type="Gene3D" id="1.20.1740.10">
    <property type="entry name" value="Amino acid/polyamine transporter I"/>
    <property type="match status" value="1"/>
</dbReference>
<reference evidence="10" key="2">
    <citation type="submission" date="2020-10" db="UniProtKB">
        <authorList>
            <consortium name="WormBaseParasite"/>
        </authorList>
    </citation>
    <scope>IDENTIFICATION</scope>
</reference>
<dbReference type="AlphaFoldDB" id="A0A7E4V844"/>
<evidence type="ECO:0000256" key="3">
    <source>
        <dbReference type="ARBA" id="ARBA00022989"/>
    </source>
</evidence>
<accession>A0A7E4V844</accession>
<feature type="domain" description="SLC12A transporter C-terminal" evidence="8">
    <location>
        <begin position="656"/>
        <end position="1121"/>
    </location>
</feature>